<dbReference type="AlphaFoldDB" id="A0A0L0C5T7"/>
<comment type="caution">
    <text evidence="1">The sequence shown here is derived from an EMBL/GenBank/DDBJ whole genome shotgun (WGS) entry which is preliminary data.</text>
</comment>
<gene>
    <name evidence="1" type="ORF">FF38_03904</name>
</gene>
<proteinExistence type="predicted"/>
<keyword evidence="2" id="KW-1185">Reference proteome</keyword>
<reference evidence="1 2" key="1">
    <citation type="journal article" date="2015" name="Nat. Commun.">
        <title>Lucilia cuprina genome unlocks parasitic fly biology to underpin future interventions.</title>
        <authorList>
            <person name="Anstead C.A."/>
            <person name="Korhonen P.K."/>
            <person name="Young N.D."/>
            <person name="Hall R.S."/>
            <person name="Jex A.R."/>
            <person name="Murali S.C."/>
            <person name="Hughes D.S."/>
            <person name="Lee S.F."/>
            <person name="Perry T."/>
            <person name="Stroehlein A.J."/>
            <person name="Ansell B.R."/>
            <person name="Breugelmans B."/>
            <person name="Hofmann A."/>
            <person name="Qu J."/>
            <person name="Dugan S."/>
            <person name="Lee S.L."/>
            <person name="Chao H."/>
            <person name="Dinh H."/>
            <person name="Han Y."/>
            <person name="Doddapaneni H.V."/>
            <person name="Worley K.C."/>
            <person name="Muzny D.M."/>
            <person name="Ioannidis P."/>
            <person name="Waterhouse R.M."/>
            <person name="Zdobnov E.M."/>
            <person name="James P.J."/>
            <person name="Bagnall N.H."/>
            <person name="Kotze A.C."/>
            <person name="Gibbs R.A."/>
            <person name="Richards S."/>
            <person name="Batterham P."/>
            <person name="Gasser R.B."/>
        </authorList>
    </citation>
    <scope>NUCLEOTIDE SEQUENCE [LARGE SCALE GENOMIC DNA]</scope>
    <source>
        <strain evidence="1 2">LS</strain>
        <tissue evidence="1">Full body</tissue>
    </source>
</reference>
<organism evidence="1 2">
    <name type="scientific">Lucilia cuprina</name>
    <name type="common">Green bottle fly</name>
    <name type="synonym">Australian sheep blowfly</name>
    <dbReference type="NCBI Taxonomy" id="7375"/>
    <lineage>
        <taxon>Eukaryota</taxon>
        <taxon>Metazoa</taxon>
        <taxon>Ecdysozoa</taxon>
        <taxon>Arthropoda</taxon>
        <taxon>Hexapoda</taxon>
        <taxon>Insecta</taxon>
        <taxon>Pterygota</taxon>
        <taxon>Neoptera</taxon>
        <taxon>Endopterygota</taxon>
        <taxon>Diptera</taxon>
        <taxon>Brachycera</taxon>
        <taxon>Muscomorpha</taxon>
        <taxon>Oestroidea</taxon>
        <taxon>Calliphoridae</taxon>
        <taxon>Luciliinae</taxon>
        <taxon>Lucilia</taxon>
    </lineage>
</organism>
<dbReference type="Proteomes" id="UP000037069">
    <property type="component" value="Unassembled WGS sequence"/>
</dbReference>
<accession>A0A0L0C5T7</accession>
<evidence type="ECO:0000313" key="2">
    <source>
        <dbReference type="Proteomes" id="UP000037069"/>
    </source>
</evidence>
<dbReference type="EMBL" id="JRES01000881">
    <property type="protein sequence ID" value="KNC27606.1"/>
    <property type="molecule type" value="Genomic_DNA"/>
</dbReference>
<evidence type="ECO:0000313" key="1">
    <source>
        <dbReference type="EMBL" id="KNC27606.1"/>
    </source>
</evidence>
<name>A0A0L0C5T7_LUCCU</name>
<protein>
    <submittedName>
        <fullName evidence="1">Uncharacterized protein</fullName>
    </submittedName>
</protein>
<sequence length="80" mass="9238">MKYSCGPIYLGWIQKAPETLKTTVSNRIRDITDTNRTSNRKFSFATKSDYAKNKSTNESVLLPTDILEEFSTFNKDLQIR</sequence>